<organism evidence="1 2">
    <name type="scientific">Euplotes crassus</name>
    <dbReference type="NCBI Taxonomy" id="5936"/>
    <lineage>
        <taxon>Eukaryota</taxon>
        <taxon>Sar</taxon>
        <taxon>Alveolata</taxon>
        <taxon>Ciliophora</taxon>
        <taxon>Intramacronucleata</taxon>
        <taxon>Spirotrichea</taxon>
        <taxon>Hypotrichia</taxon>
        <taxon>Euplotida</taxon>
        <taxon>Euplotidae</taxon>
        <taxon>Moneuplotes</taxon>
    </lineage>
</organism>
<reference evidence="1" key="1">
    <citation type="submission" date="2023-07" db="EMBL/GenBank/DDBJ databases">
        <authorList>
            <consortium name="AG Swart"/>
            <person name="Singh M."/>
            <person name="Singh A."/>
            <person name="Seah K."/>
            <person name="Emmerich C."/>
        </authorList>
    </citation>
    <scope>NUCLEOTIDE SEQUENCE</scope>
    <source>
        <strain evidence="1">DP1</strain>
    </source>
</reference>
<dbReference type="EMBL" id="CAMPGE010028388">
    <property type="protein sequence ID" value="CAI2385913.1"/>
    <property type="molecule type" value="Genomic_DNA"/>
</dbReference>
<comment type="caution">
    <text evidence="1">The sequence shown here is derived from an EMBL/GenBank/DDBJ whole genome shotgun (WGS) entry which is preliminary data.</text>
</comment>
<sequence>MPTGFNKKSDRKEILSKQYKNVCYITLKENCINDFKKIPPLSEDQNRNLKIVEIIFPSNNENSAPESGLIEVIESVNSKMPYLPHLLFSCSTITLVPIQTLILLKQFKASVSTCLLNREGSSQGKVSGVKNHFWVKKAVLVTVQDDEVKTVSFRDCGFNVGRATQVKMVGGGFVYVSIADQVYGEVIKEEEEPIGIDVKKVFQENKQIQKFSPYPLDSITSYGILFKVEDLVKMRIPDPVILKNIHDDELIKNICSADCNNLLKEQQPWTILSPPTETNTQIIPKDCSVEIDIGSSLLVKSLDGFFNLLASEYSHLRIDSLNCFYYLDKERIQSLDNLLKAHEGSSTVNQNERYINKVNLKVAFEEDLDELLEVLGKYPILDINITYDGEVTDDILKKCKQFMVKFFNRNVVLYADEKDLLTPLKHFKPITTEEYEFDFEEDEE</sequence>
<proteinExistence type="predicted"/>
<evidence type="ECO:0000313" key="1">
    <source>
        <dbReference type="EMBL" id="CAI2385913.1"/>
    </source>
</evidence>
<dbReference type="Proteomes" id="UP001295684">
    <property type="component" value="Unassembled WGS sequence"/>
</dbReference>
<evidence type="ECO:0000313" key="2">
    <source>
        <dbReference type="Proteomes" id="UP001295684"/>
    </source>
</evidence>
<protein>
    <submittedName>
        <fullName evidence="1">Uncharacterized protein</fullName>
    </submittedName>
</protein>
<name>A0AAD2DAT4_EUPCR</name>
<keyword evidence="2" id="KW-1185">Reference proteome</keyword>
<gene>
    <name evidence="1" type="ORF">ECRASSUSDP1_LOCUS27509</name>
</gene>
<accession>A0AAD2DAT4</accession>
<dbReference type="AlphaFoldDB" id="A0AAD2DAT4"/>